<name>A0AC34GLY2_9BILA</name>
<dbReference type="Proteomes" id="UP000887579">
    <property type="component" value="Unplaced"/>
</dbReference>
<protein>
    <submittedName>
        <fullName evidence="2">Spectrin alpha chain-like protein</fullName>
    </submittedName>
</protein>
<sequence>NLKRQQALEIEVKANEPRINAIRVHLTKLRHSSGSNKALEQKAEGVLHNWDQLLSVSRQLALALDEARDLFEFNQAVERVYVWVREKNLLLNANDMGNDLEHCQALLDRLTGKHADQSVDEQTILNVNKLGQKLIKHGSDSSKEVQTKLNELNEAWSMIRGRMDAYKHELEAALAVHRFNRD</sequence>
<evidence type="ECO:0000313" key="2">
    <source>
        <dbReference type="WBParaSite" id="ES5_v2.g30657.t1"/>
    </source>
</evidence>
<dbReference type="WBParaSite" id="ES5_v2.g30657.t1">
    <property type="protein sequence ID" value="ES5_v2.g30657.t1"/>
    <property type="gene ID" value="ES5_v2.g30657"/>
</dbReference>
<reference evidence="2" key="1">
    <citation type="submission" date="2022-11" db="UniProtKB">
        <authorList>
            <consortium name="WormBaseParasite"/>
        </authorList>
    </citation>
    <scope>IDENTIFICATION</scope>
</reference>
<accession>A0AC34GLY2</accession>
<evidence type="ECO:0000313" key="1">
    <source>
        <dbReference type="Proteomes" id="UP000887579"/>
    </source>
</evidence>
<organism evidence="1 2">
    <name type="scientific">Panagrolaimus sp. ES5</name>
    <dbReference type="NCBI Taxonomy" id="591445"/>
    <lineage>
        <taxon>Eukaryota</taxon>
        <taxon>Metazoa</taxon>
        <taxon>Ecdysozoa</taxon>
        <taxon>Nematoda</taxon>
        <taxon>Chromadorea</taxon>
        <taxon>Rhabditida</taxon>
        <taxon>Tylenchina</taxon>
        <taxon>Panagrolaimomorpha</taxon>
        <taxon>Panagrolaimoidea</taxon>
        <taxon>Panagrolaimidae</taxon>
        <taxon>Panagrolaimus</taxon>
    </lineage>
</organism>
<proteinExistence type="predicted"/>